<reference evidence="1 2" key="1">
    <citation type="journal article" date="2015" name="Mol. Biochem. Parasitol.">
        <title>Identification of polymorphic genes for use in assemblage B genotyping assays through comparative genomics of multiple assemblage B Giardia duodenalis isolates.</title>
        <authorList>
            <person name="Wielinga C."/>
            <person name="Thompson R.C."/>
            <person name="Monis P."/>
            <person name="Ryan U."/>
        </authorList>
    </citation>
    <scope>NUCLEOTIDE SEQUENCE [LARGE SCALE GENOMIC DNA]</scope>
    <source>
        <strain evidence="1 2">BAH15c1</strain>
    </source>
</reference>
<dbReference type="VEuPathDB" id="GiardiaDB:QR46_1055"/>
<dbReference type="Proteomes" id="UP000070089">
    <property type="component" value="Unassembled WGS sequence"/>
</dbReference>
<protein>
    <submittedName>
        <fullName evidence="1">Uncharacterized protein</fullName>
    </submittedName>
</protein>
<organism evidence="1 2">
    <name type="scientific">Giardia duodenalis assemblage B</name>
    <dbReference type="NCBI Taxonomy" id="1394984"/>
    <lineage>
        <taxon>Eukaryota</taxon>
        <taxon>Metamonada</taxon>
        <taxon>Diplomonadida</taxon>
        <taxon>Hexamitidae</taxon>
        <taxon>Giardiinae</taxon>
        <taxon>Giardia</taxon>
    </lineage>
</organism>
<dbReference type="EMBL" id="JXTI01000019">
    <property type="protein sequence ID" value="KWX14927.1"/>
    <property type="molecule type" value="Genomic_DNA"/>
</dbReference>
<accession>A0A132NXY0</accession>
<dbReference type="AlphaFoldDB" id="A0A132NXY0"/>
<evidence type="ECO:0000313" key="2">
    <source>
        <dbReference type="Proteomes" id="UP000070089"/>
    </source>
</evidence>
<gene>
    <name evidence="1" type="ORF">QR46_1055</name>
</gene>
<evidence type="ECO:0000313" key="1">
    <source>
        <dbReference type="EMBL" id="KWX14927.1"/>
    </source>
</evidence>
<proteinExistence type="predicted"/>
<comment type="caution">
    <text evidence="1">The sequence shown here is derived from an EMBL/GenBank/DDBJ whole genome shotgun (WGS) entry which is preliminary data.</text>
</comment>
<dbReference type="OrthoDB" id="10252410at2759"/>
<sequence>MSSQDESTDYSMDEINGPYISTIQFAIQDMAHMYAPKFTKVHTLDTPIPASQVHVHELLDSTTYMPIQNLPPLCDDPTSPWFYINDCRPQYPSQPYYSVVPQLIIRGTPYYPLNSLTPNKHNTRNSARDLAEFYKDKEDVYGIATMLLARFYMNAISQAHAVRDMIHSTTATILTAKTHSAMPSDFGTTLSESSCFCSAYRKMTEQLRARFVGLKPYADVSIAQGIKDPLYLMDWDEYDEFMVGGGPFDSYFLRDYEAVDSSVAYNLLNNIYNDIFDPPLEVSCMHETTGNVFYKQSSGFSINCFATIPHGEYIIVRPVGDNNDGESTDTLLIKPLGRWYTTYELLMALAESLMLRDADFQGDFSHKAKPKFESVREKFEQKSVGDSSGRCTVCGNLDFGSYIEHVASSQHLKNYRKELNKLFRPSFLETEAEKGVVKLDDSEGHLLVHQSPTCLEYIKRVSRHMEMKNTALSQLSYLANCIATRENVDYGLACDAVTRSCYTMGLPLMLDASDKPVRASSPTLALNESVQTWLETVRYARAAEFDEVDAKRNSVESEERYAIETQILYALTAMLERTGGEPFSLLIPDFPNILANENRANRRHLMEIFISGSDVRSAYSSASPLQRMGFCNLVSIFAPRSSELDQNLAGDGSSTSDPECQDKLSLSQNDITALVSELKDYEVGLYALDGVMSRIARFVRSALEADPLFTVEWICKQDMTTLQAEGSSDDNSVTPQSVFNPPEITLPNMRRSIFAGTDHAQEKQENLDFVETPACDLSAISTDLQEYPVDIYHSLLTEVDRYLELDDYNDSLCVDSLRSASFGGFREISDGEHNHRSDLIFSNSFDTGSGVAGDCYSMQMLELDLKRHTHIDSTLDKNFASQTSAIYSAIIPAQIGPRPYLHACSDLHAQIVDSLVAYNGVSFVDTADAVTIALSATRIVRESINDIKSTHSITYLPGSRTVMRKTAFGN</sequence>
<name>A0A132NXY0_GIAIN</name>